<evidence type="ECO:0000256" key="7">
    <source>
        <dbReference type="ARBA" id="ARBA00023136"/>
    </source>
</evidence>
<dbReference type="STRING" id="1261640.BHK98_00420"/>
<dbReference type="InterPro" id="IPR059000">
    <property type="entry name" value="ATPase_P-type_domA"/>
</dbReference>
<keyword evidence="3" id="KW-0104">Cadmium</keyword>
<keyword evidence="13" id="KW-1185">Reference proteome</keyword>
<dbReference type="GO" id="GO:0005886">
    <property type="term" value="C:plasma membrane"/>
    <property type="evidence" value="ECO:0007669"/>
    <property type="project" value="UniProtKB-SubCell"/>
</dbReference>
<dbReference type="GO" id="GO:0008551">
    <property type="term" value="F:P-type cadmium transporter activity"/>
    <property type="evidence" value="ECO:0007669"/>
    <property type="project" value="UniProtKB-EC"/>
</dbReference>
<dbReference type="PRINTS" id="PR00120">
    <property type="entry name" value="HATPASE"/>
</dbReference>
<keyword evidence="6" id="KW-1133">Transmembrane helix</keyword>
<dbReference type="GO" id="GO:0046872">
    <property type="term" value="F:metal ion binding"/>
    <property type="evidence" value="ECO:0007669"/>
    <property type="project" value="UniProtKB-KW"/>
</dbReference>
<evidence type="ECO:0000256" key="5">
    <source>
        <dbReference type="ARBA" id="ARBA00022967"/>
    </source>
</evidence>
<name>A0A1Q9JER9_9FIRM</name>
<dbReference type="PANTHER" id="PTHR48085:SF5">
    <property type="entry name" value="CADMIUM_ZINC-TRANSPORTING ATPASE HMA4-RELATED"/>
    <property type="match status" value="1"/>
</dbReference>
<dbReference type="AlphaFoldDB" id="A0A1Q9JER9"/>
<comment type="similarity">
    <text evidence="2 10">Belongs to the cation transport ATPase (P-type) (TC 3.A.3) family. Type IB subfamily.</text>
</comment>
<dbReference type="PANTHER" id="PTHR48085">
    <property type="entry name" value="CADMIUM/ZINC-TRANSPORTING ATPASE HMA2-RELATED"/>
    <property type="match status" value="1"/>
</dbReference>
<dbReference type="InterPro" id="IPR027256">
    <property type="entry name" value="P-typ_ATPase_IB"/>
</dbReference>
<dbReference type="RefSeq" id="WP_075711709.1">
    <property type="nucleotide sequence ID" value="NZ_MJIE01000001.1"/>
</dbReference>
<keyword evidence="10" id="KW-1003">Cell membrane</keyword>
<dbReference type="Gene3D" id="3.40.50.1000">
    <property type="entry name" value="HAD superfamily/HAD-like"/>
    <property type="match status" value="1"/>
</dbReference>
<keyword evidence="5" id="KW-1278">Translocase</keyword>
<evidence type="ECO:0000256" key="2">
    <source>
        <dbReference type="ARBA" id="ARBA00006024"/>
    </source>
</evidence>
<keyword evidence="10" id="KW-0479">Metal-binding</keyword>
<protein>
    <recommendedName>
        <fullName evidence="8">Cd(2+)-exporting ATPase</fullName>
        <ecNumber evidence="8">7.2.2.21</ecNumber>
    </recommendedName>
</protein>
<dbReference type="InterPro" id="IPR044492">
    <property type="entry name" value="P_typ_ATPase_HD_dom"/>
</dbReference>
<dbReference type="InterPro" id="IPR051014">
    <property type="entry name" value="Cation_Transport_ATPase_IB"/>
</dbReference>
<gene>
    <name evidence="12" type="ORF">BHK98_00420</name>
</gene>
<organism evidence="12 13">
    <name type="scientific">Hornefia porci</name>
    <dbReference type="NCBI Taxonomy" id="2652292"/>
    <lineage>
        <taxon>Bacteria</taxon>
        <taxon>Bacillati</taxon>
        <taxon>Bacillota</taxon>
        <taxon>Clostridia</taxon>
        <taxon>Peptostreptococcales</taxon>
        <taxon>Anaerovoracaceae</taxon>
        <taxon>Hornefia</taxon>
    </lineage>
</organism>
<dbReference type="InterPro" id="IPR008250">
    <property type="entry name" value="ATPase_P-typ_transduc_dom_A_sf"/>
</dbReference>
<dbReference type="InterPro" id="IPR023299">
    <property type="entry name" value="ATPase_P-typ_cyto_dom_N"/>
</dbReference>
<dbReference type="InterPro" id="IPR036412">
    <property type="entry name" value="HAD-like_sf"/>
</dbReference>
<evidence type="ECO:0000256" key="1">
    <source>
        <dbReference type="ARBA" id="ARBA00004141"/>
    </source>
</evidence>
<dbReference type="NCBIfam" id="TIGR01494">
    <property type="entry name" value="ATPase_P-type"/>
    <property type="match status" value="1"/>
</dbReference>
<dbReference type="NCBIfam" id="TIGR01525">
    <property type="entry name" value="ATPase-IB_hvy"/>
    <property type="match status" value="1"/>
</dbReference>
<dbReference type="SUPFAM" id="SSF56784">
    <property type="entry name" value="HAD-like"/>
    <property type="match status" value="1"/>
</dbReference>
<dbReference type="SFLD" id="SFLDF00027">
    <property type="entry name" value="p-type_atpase"/>
    <property type="match status" value="1"/>
</dbReference>
<sequence length="702" mass="77225">MQYLILHESRQRMRLRVPRLNLTLREADVLEAYLNSLSFVKNACVHERTGDAIVFLVNKDAGRPALLKALDRFSFVDESIAALAPEHSVRAMNRRYQEKMTALILGRAFRSLFFPKSLQIAWTVGKSFRFLAMGLKSLLRGRLEVSVLDAAAIAASMLRGDFSTASSVMFLLQTGDLLEDWTHRKSVNDLAGAMSLKVDRVWKRTDEGDVLTDVSVIRPGDRIVVRTSNVIPLDGKVVEGEASVNQASMTGESVPVIRRPGGYVYAGTIVEEGGCVIEVTRATGSGRYDQIVRMIEESEKLKSGTEERAFHLADRLVPYSLGGAALTWLLTRNIDKAVSFLMVDFSCALKLSMPLSVLSAIREAGEHDISVKGGKFLEAVAEAETIVFDKTGTLTHATPSVVDVVTFDGTDATEDLRIAACLEEHYPHSIANAIVSCAGERGIRHDEMHSKVEYVVAHGISSRLEGREKAVIGSYHFVFEDESCVIPENEKEKFRRLPTEYSHLFLAIDGCLKAAICIFDPLRGEAAEVVDALHKLGLNKVCMMTGDNEHTASAIARKLNLDEYYAEVLPRDKAEFIQREHEKGRRVIMTGDGVNDTPALSEADAGIAVSDGAAIAREIADITISSDSLRQLVILRKISWALMKRINDNYRFIIGFNASLIAFGVLGILPPATSALLHNGSTLVTGIRSMSNLLKEDEDEKA</sequence>
<keyword evidence="10" id="KW-0067">ATP-binding</keyword>
<dbReference type="Gene3D" id="3.40.1110.10">
    <property type="entry name" value="Calcium-transporting ATPase, cytoplasmic domain N"/>
    <property type="match status" value="1"/>
</dbReference>
<proteinExistence type="inferred from homology"/>
<evidence type="ECO:0000256" key="3">
    <source>
        <dbReference type="ARBA" id="ARBA00022539"/>
    </source>
</evidence>
<reference evidence="12 13" key="1">
    <citation type="journal article" date="2016" name="Appl. Environ. Microbiol.">
        <title>Function and Phylogeny of Bacterial Butyryl Coenzyme A:Acetate Transferases and Their Diversity in the Proximal Colon of Swine.</title>
        <authorList>
            <person name="Trachsel J."/>
            <person name="Bayles D.O."/>
            <person name="Looft T."/>
            <person name="Levine U.Y."/>
            <person name="Allen H.K."/>
        </authorList>
    </citation>
    <scope>NUCLEOTIDE SEQUENCE [LARGE SCALE GENOMIC DNA]</scope>
    <source>
        <strain evidence="12 13">68-3-10</strain>
    </source>
</reference>
<dbReference type="SFLD" id="SFLDS00003">
    <property type="entry name" value="Haloacid_Dehalogenase"/>
    <property type="match status" value="1"/>
</dbReference>
<comment type="catalytic activity">
    <reaction evidence="9">
        <text>Cd(2+)(in) + ATP + H2O = Cd(2+)(out) + ADP + phosphate + H(+)</text>
        <dbReference type="Rhea" id="RHEA:12132"/>
        <dbReference type="ChEBI" id="CHEBI:15377"/>
        <dbReference type="ChEBI" id="CHEBI:15378"/>
        <dbReference type="ChEBI" id="CHEBI:30616"/>
        <dbReference type="ChEBI" id="CHEBI:43474"/>
        <dbReference type="ChEBI" id="CHEBI:48775"/>
        <dbReference type="ChEBI" id="CHEBI:456216"/>
        <dbReference type="EC" id="7.2.2.21"/>
    </reaction>
</comment>
<comment type="subcellular location">
    <subcellularLocation>
        <location evidence="10">Cell membrane</location>
    </subcellularLocation>
    <subcellularLocation>
        <location evidence="1">Membrane</location>
        <topology evidence="1">Multi-pass membrane protein</topology>
    </subcellularLocation>
</comment>
<dbReference type="SFLD" id="SFLDG00002">
    <property type="entry name" value="C1.7:_P-type_atpase_like"/>
    <property type="match status" value="1"/>
</dbReference>
<keyword evidence="10" id="KW-0547">Nucleotide-binding</keyword>
<evidence type="ECO:0000313" key="12">
    <source>
        <dbReference type="EMBL" id="OLR54688.1"/>
    </source>
</evidence>
<dbReference type="Pfam" id="PF00702">
    <property type="entry name" value="Hydrolase"/>
    <property type="match status" value="1"/>
</dbReference>
<evidence type="ECO:0000256" key="8">
    <source>
        <dbReference type="ARBA" id="ARBA00039103"/>
    </source>
</evidence>
<dbReference type="GO" id="GO:0005524">
    <property type="term" value="F:ATP binding"/>
    <property type="evidence" value="ECO:0007669"/>
    <property type="project" value="UniProtKB-UniRule"/>
</dbReference>
<keyword evidence="7" id="KW-0472">Membrane</keyword>
<dbReference type="GO" id="GO:0016887">
    <property type="term" value="F:ATP hydrolysis activity"/>
    <property type="evidence" value="ECO:0007669"/>
    <property type="project" value="InterPro"/>
</dbReference>
<dbReference type="Proteomes" id="UP000187404">
    <property type="component" value="Unassembled WGS sequence"/>
</dbReference>
<dbReference type="PROSITE" id="PS00154">
    <property type="entry name" value="ATPASE_E1_E2"/>
    <property type="match status" value="1"/>
</dbReference>
<dbReference type="PRINTS" id="PR00119">
    <property type="entry name" value="CATATPASE"/>
</dbReference>
<evidence type="ECO:0000313" key="13">
    <source>
        <dbReference type="Proteomes" id="UP000187404"/>
    </source>
</evidence>
<dbReference type="InterPro" id="IPR023214">
    <property type="entry name" value="HAD_sf"/>
</dbReference>
<evidence type="ECO:0000256" key="9">
    <source>
        <dbReference type="ARBA" id="ARBA00049338"/>
    </source>
</evidence>
<dbReference type="EMBL" id="MJIE01000001">
    <property type="protein sequence ID" value="OLR54688.1"/>
    <property type="molecule type" value="Genomic_DNA"/>
</dbReference>
<dbReference type="EC" id="7.2.2.21" evidence="8"/>
<feature type="domain" description="P-type ATPase A" evidence="11">
    <location>
        <begin position="198"/>
        <end position="296"/>
    </location>
</feature>
<accession>A0A1Q9JER9</accession>
<evidence type="ECO:0000256" key="4">
    <source>
        <dbReference type="ARBA" id="ARBA00022692"/>
    </source>
</evidence>
<evidence type="ECO:0000256" key="10">
    <source>
        <dbReference type="RuleBase" id="RU362081"/>
    </source>
</evidence>
<comment type="caution">
    <text evidence="12">The sequence shown here is derived from an EMBL/GenBank/DDBJ whole genome shotgun (WGS) entry which is preliminary data.</text>
</comment>
<evidence type="ECO:0000259" key="11">
    <source>
        <dbReference type="Pfam" id="PF00122"/>
    </source>
</evidence>
<dbReference type="InterPro" id="IPR018303">
    <property type="entry name" value="ATPase_P-typ_P_site"/>
</dbReference>
<dbReference type="SUPFAM" id="SSF81653">
    <property type="entry name" value="Calcium ATPase, transduction domain A"/>
    <property type="match status" value="1"/>
</dbReference>
<evidence type="ECO:0000256" key="6">
    <source>
        <dbReference type="ARBA" id="ARBA00022989"/>
    </source>
</evidence>
<keyword evidence="4" id="KW-0812">Transmembrane</keyword>
<dbReference type="OrthoDB" id="9813266at2"/>
<dbReference type="Gene3D" id="2.70.150.10">
    <property type="entry name" value="Calcium-transporting ATPase, cytoplasmic transduction domain A"/>
    <property type="match status" value="1"/>
</dbReference>
<dbReference type="Pfam" id="PF00122">
    <property type="entry name" value="E1-E2_ATPase"/>
    <property type="match status" value="1"/>
</dbReference>
<dbReference type="InterPro" id="IPR001757">
    <property type="entry name" value="P_typ_ATPase"/>
</dbReference>